<comment type="similarity">
    <text evidence="1">Belongs to the bacterial sugar transferase family.</text>
</comment>
<name>A0AAW6B589_9BACL</name>
<dbReference type="PANTHER" id="PTHR30576">
    <property type="entry name" value="COLANIC BIOSYNTHESIS UDP-GLUCOSE LIPID CARRIER TRANSFERASE"/>
    <property type="match status" value="1"/>
</dbReference>
<proteinExistence type="inferred from homology"/>
<dbReference type="Pfam" id="PF02397">
    <property type="entry name" value="Bac_transf"/>
    <property type="match status" value="1"/>
</dbReference>
<reference evidence="4" key="1">
    <citation type="submission" date="2023-08" db="EMBL/GenBank/DDBJ databases">
        <title>Dental plaque isolates bound by oral lectin ZG16B.</title>
        <authorList>
            <person name="Ghosh S."/>
        </authorList>
    </citation>
    <scope>NUCLEOTIDE SEQUENCE</scope>
    <source>
        <strain evidence="4">DP3_5B</strain>
    </source>
</reference>
<evidence type="ECO:0000313" key="5">
    <source>
        <dbReference type="Proteomes" id="UP001212217"/>
    </source>
</evidence>
<dbReference type="InterPro" id="IPR003362">
    <property type="entry name" value="Bact_transf"/>
</dbReference>
<evidence type="ECO:0000256" key="1">
    <source>
        <dbReference type="ARBA" id="ARBA00006464"/>
    </source>
</evidence>
<keyword evidence="4" id="KW-0808">Transferase</keyword>
<dbReference type="AlphaFoldDB" id="A0AAW6B589"/>
<evidence type="ECO:0000256" key="2">
    <source>
        <dbReference type="SAM" id="Phobius"/>
    </source>
</evidence>
<comment type="caution">
    <text evidence="4">The sequence shown here is derived from an EMBL/GenBank/DDBJ whole genome shotgun (WGS) entry which is preliminary data.</text>
</comment>
<keyword evidence="2" id="KW-1133">Transmembrane helix</keyword>
<dbReference type="GO" id="GO:0016780">
    <property type="term" value="F:phosphotransferase activity, for other substituted phosphate groups"/>
    <property type="evidence" value="ECO:0007669"/>
    <property type="project" value="TreeGrafter"/>
</dbReference>
<feature type="transmembrane region" description="Helical" evidence="2">
    <location>
        <begin position="28"/>
        <end position="51"/>
    </location>
</feature>
<dbReference type="EMBL" id="JAQMFS010000010">
    <property type="protein sequence ID" value="MDB6185315.1"/>
    <property type="molecule type" value="Genomic_DNA"/>
</dbReference>
<keyword evidence="2" id="KW-0472">Membrane</keyword>
<evidence type="ECO:0000259" key="3">
    <source>
        <dbReference type="Pfam" id="PF02397"/>
    </source>
</evidence>
<organism evidence="4 5">
    <name type="scientific">Gemella haemolysans</name>
    <dbReference type="NCBI Taxonomy" id="1379"/>
    <lineage>
        <taxon>Bacteria</taxon>
        <taxon>Bacillati</taxon>
        <taxon>Bacillota</taxon>
        <taxon>Bacilli</taxon>
        <taxon>Bacillales</taxon>
        <taxon>Gemellaceae</taxon>
        <taxon>Gemella</taxon>
    </lineage>
</organism>
<dbReference type="Proteomes" id="UP001212217">
    <property type="component" value="Unassembled WGS sequence"/>
</dbReference>
<sequence>MEENLFNNQFEGVRNKAGYLFFKRVFDISIALVGVIVLVIVTIILAIFYSFGKNKGKIFFSQERIGLNGKRFKIYKYRSMVENAQEILKKDPKLYQKYIENSYKLLPEEDPRMTRLGRFIRKHSIDEIPQFINILKGDMSFIGPRPVIAEELLQYGERAPKFLSVKPGATGWWQVSGRSEVGYPERCDVELYYVDNCSLKLDIKIFFLELKRIITRDAAY</sequence>
<accession>A0AAW6B589</accession>
<feature type="domain" description="Bacterial sugar transferase" evidence="3">
    <location>
        <begin position="23"/>
        <end position="214"/>
    </location>
</feature>
<dbReference type="PANTHER" id="PTHR30576:SF0">
    <property type="entry name" value="UNDECAPRENYL-PHOSPHATE N-ACETYLGALACTOSAMINYL 1-PHOSPHATE TRANSFERASE-RELATED"/>
    <property type="match status" value="1"/>
</dbReference>
<keyword evidence="2" id="KW-0812">Transmembrane</keyword>
<dbReference type="RefSeq" id="WP_271986789.1">
    <property type="nucleotide sequence ID" value="NZ_JAQMFS010000010.1"/>
</dbReference>
<evidence type="ECO:0000313" key="4">
    <source>
        <dbReference type="EMBL" id="MDB6185315.1"/>
    </source>
</evidence>
<protein>
    <submittedName>
        <fullName evidence="4">Sugar transferase</fullName>
    </submittedName>
</protein>
<gene>
    <name evidence="4" type="ORF">PNO30_00765</name>
</gene>